<evidence type="ECO:0000313" key="3">
    <source>
        <dbReference type="Proteomes" id="UP000676169"/>
    </source>
</evidence>
<gene>
    <name evidence="2" type="ORF">KBB96_19865</name>
</gene>
<sequence>MSDPAERFLNILARPFSDNAELQIHVRRGLEERMTAAAGDPAAWDKPATTLDFHDKQLWRRRWRWWLGVLVLLVSLVCLRPMIEKMDEFEDLASDPFMRGYCPDNFDEAKLQQHLSKTLPEEQQRVLFGGGFTSRAEKWEALWKHFPDRPDYLAQYASARAPWSLPDGFTTTAERIDPDNAWFPAFAAAVKSRKAVDSKAQTKAQTLAHAPKEWDVLDAPLLAACMELLHKAASMPRFDSYSARLKREKLALLPPATTSVERMQNLSFVSQGRSGTIPFQMLHRAVAAQAWLLANQGKKEEFQTLAADWTRVAHWQAESSDSMLENVIMRSDLINPLSNLGEGAERLGFSQQAARFKIAAQQARTAGDPRRIRETPAEVEQALKNHGGAFAREVITPTSAFVDDPPVPSASALKPDRMVDQSRFHRIVCVAVFPVALLMSSACALYRFRSGHLLRRLSARLTDALGPADWAWIFAAAVLPLVHLAILYSFTPLGGREWGYDNPGRVTKIVQLAAWLLLTMTTPVVAARWRLQCRLPGIAITNRRPLGLGILVTLGYIASGIAGIYYLCSYPEAEVEFLNLSHSLPSGMEWPAIASLLLLPLLWWWFSHLLRAACTSYGHAFGRQMMARMLVPAWTFLLLPVALLIPLCELQERYWIPRDTLLGPGLDLATYEGQIVSRMKEENLDVLRILEPDR</sequence>
<protein>
    <submittedName>
        <fullName evidence="2">Uncharacterized protein</fullName>
    </submittedName>
</protein>
<feature type="transmembrane region" description="Helical" evidence="1">
    <location>
        <begin position="424"/>
        <end position="448"/>
    </location>
</feature>
<evidence type="ECO:0000313" key="2">
    <source>
        <dbReference type="EMBL" id="QUE51099.1"/>
    </source>
</evidence>
<evidence type="ECO:0000256" key="1">
    <source>
        <dbReference type="SAM" id="Phobius"/>
    </source>
</evidence>
<dbReference type="EMBL" id="CP073100">
    <property type="protein sequence ID" value="QUE51099.1"/>
    <property type="molecule type" value="Genomic_DNA"/>
</dbReference>
<reference evidence="2" key="1">
    <citation type="submission" date="2021-04" db="EMBL/GenBank/DDBJ databases">
        <title>Luteolibacter sp. 32A isolated from the skin of an Anderson's salamander (Ambystoma andersonii).</title>
        <authorList>
            <person name="Spergser J."/>
            <person name="Busse H.-J."/>
        </authorList>
    </citation>
    <scope>NUCLEOTIDE SEQUENCE</scope>
    <source>
        <strain evidence="2">32A</strain>
    </source>
</reference>
<proteinExistence type="predicted"/>
<dbReference type="AlphaFoldDB" id="A0A975G8M1"/>
<keyword evidence="3" id="KW-1185">Reference proteome</keyword>
<accession>A0A975G8M1</accession>
<feature type="transmembrane region" description="Helical" evidence="1">
    <location>
        <begin position="469"/>
        <end position="489"/>
    </location>
</feature>
<feature type="transmembrane region" description="Helical" evidence="1">
    <location>
        <begin position="627"/>
        <end position="647"/>
    </location>
</feature>
<feature type="transmembrane region" description="Helical" evidence="1">
    <location>
        <begin position="65"/>
        <end position="83"/>
    </location>
</feature>
<keyword evidence="1" id="KW-0472">Membrane</keyword>
<organism evidence="2 3">
    <name type="scientific">Luteolibacter ambystomatis</name>
    <dbReference type="NCBI Taxonomy" id="2824561"/>
    <lineage>
        <taxon>Bacteria</taxon>
        <taxon>Pseudomonadati</taxon>
        <taxon>Verrucomicrobiota</taxon>
        <taxon>Verrucomicrobiia</taxon>
        <taxon>Verrucomicrobiales</taxon>
        <taxon>Verrucomicrobiaceae</taxon>
        <taxon>Luteolibacter</taxon>
    </lineage>
</organism>
<feature type="transmembrane region" description="Helical" evidence="1">
    <location>
        <begin position="548"/>
        <end position="567"/>
    </location>
</feature>
<name>A0A975G8M1_9BACT</name>
<feature type="transmembrane region" description="Helical" evidence="1">
    <location>
        <begin position="587"/>
        <end position="606"/>
    </location>
</feature>
<feature type="transmembrane region" description="Helical" evidence="1">
    <location>
        <begin position="509"/>
        <end position="527"/>
    </location>
</feature>
<keyword evidence="1" id="KW-0812">Transmembrane</keyword>
<dbReference type="KEGG" id="lamb:KBB96_19865"/>
<dbReference type="RefSeq" id="WP_211631238.1">
    <property type="nucleotide sequence ID" value="NZ_CP073100.1"/>
</dbReference>
<dbReference type="Proteomes" id="UP000676169">
    <property type="component" value="Chromosome"/>
</dbReference>
<keyword evidence="1" id="KW-1133">Transmembrane helix</keyword>